<keyword evidence="2" id="KW-1185">Reference proteome</keyword>
<proteinExistence type="predicted"/>
<dbReference type="EMBL" id="CP133615">
    <property type="protein sequence ID" value="WMV24443.1"/>
    <property type="molecule type" value="Genomic_DNA"/>
</dbReference>
<reference evidence="1" key="1">
    <citation type="submission" date="2023-08" db="EMBL/GenBank/DDBJ databases">
        <title>A de novo genome assembly of Solanum verrucosum Schlechtendal, a Mexican diploid species geographically isolated from the other diploid A-genome species in potato relatives.</title>
        <authorList>
            <person name="Hosaka K."/>
        </authorList>
    </citation>
    <scope>NUCLEOTIDE SEQUENCE</scope>
    <source>
        <tissue evidence="1">Young leaves</tissue>
    </source>
</reference>
<evidence type="ECO:0000313" key="1">
    <source>
        <dbReference type="EMBL" id="WMV24443.1"/>
    </source>
</evidence>
<sequence>MSDSSLIINIENVGVKNNLSYEKTPVEILDRQNRKLRTKEVASVKENEPTVSSCSTGKAVEEVVATDVEEDAEDRAALIDDLEDIDVVIRCWILGTLIEESLYLIVDFSTAKEM</sequence>
<dbReference type="Proteomes" id="UP001234989">
    <property type="component" value="Chromosome 4"/>
</dbReference>
<accession>A0AAF0TSK2</accession>
<dbReference type="AlphaFoldDB" id="A0AAF0TSK2"/>
<gene>
    <name evidence="1" type="ORF">MTR67_017828</name>
</gene>
<protein>
    <submittedName>
        <fullName evidence="1">Uncharacterized protein</fullName>
    </submittedName>
</protein>
<evidence type="ECO:0000313" key="2">
    <source>
        <dbReference type="Proteomes" id="UP001234989"/>
    </source>
</evidence>
<organism evidence="1 2">
    <name type="scientific">Solanum verrucosum</name>
    <dbReference type="NCBI Taxonomy" id="315347"/>
    <lineage>
        <taxon>Eukaryota</taxon>
        <taxon>Viridiplantae</taxon>
        <taxon>Streptophyta</taxon>
        <taxon>Embryophyta</taxon>
        <taxon>Tracheophyta</taxon>
        <taxon>Spermatophyta</taxon>
        <taxon>Magnoliopsida</taxon>
        <taxon>eudicotyledons</taxon>
        <taxon>Gunneridae</taxon>
        <taxon>Pentapetalae</taxon>
        <taxon>asterids</taxon>
        <taxon>lamiids</taxon>
        <taxon>Solanales</taxon>
        <taxon>Solanaceae</taxon>
        <taxon>Solanoideae</taxon>
        <taxon>Solaneae</taxon>
        <taxon>Solanum</taxon>
    </lineage>
</organism>
<dbReference type="PANTHER" id="PTHR46148:SF56">
    <property type="entry name" value="RETROTRANSPOSON PROTEIN"/>
    <property type="match status" value="1"/>
</dbReference>
<dbReference type="PANTHER" id="PTHR46148">
    <property type="entry name" value="CHROMO DOMAIN-CONTAINING PROTEIN"/>
    <property type="match status" value="1"/>
</dbReference>
<name>A0AAF0TSK2_SOLVR</name>